<evidence type="ECO:0000256" key="7">
    <source>
        <dbReference type="ARBA" id="ARBA00022701"/>
    </source>
</evidence>
<dbReference type="GO" id="GO:0005814">
    <property type="term" value="C:centriole"/>
    <property type="evidence" value="ECO:0007669"/>
    <property type="project" value="UniProtKB-SubCell"/>
</dbReference>
<dbReference type="GO" id="GO:0000922">
    <property type="term" value="C:spindle pole"/>
    <property type="evidence" value="ECO:0007669"/>
    <property type="project" value="UniProtKB-SubCell"/>
</dbReference>
<dbReference type="AlphaFoldDB" id="A0A3S2MX05"/>
<keyword evidence="21" id="KW-1185">Reference proteome</keyword>
<organism evidence="20 21">
    <name type="scientific">Oryzias javanicus</name>
    <name type="common">Javanese ricefish</name>
    <name type="synonym">Aplocheilus javanicus</name>
    <dbReference type="NCBI Taxonomy" id="123683"/>
    <lineage>
        <taxon>Eukaryota</taxon>
        <taxon>Metazoa</taxon>
        <taxon>Chordata</taxon>
        <taxon>Craniata</taxon>
        <taxon>Vertebrata</taxon>
        <taxon>Euteleostomi</taxon>
        <taxon>Actinopterygii</taxon>
        <taxon>Neopterygii</taxon>
        <taxon>Teleostei</taxon>
        <taxon>Neoteleostei</taxon>
        <taxon>Acanthomorphata</taxon>
        <taxon>Ovalentaria</taxon>
        <taxon>Atherinomorphae</taxon>
        <taxon>Beloniformes</taxon>
        <taxon>Adrianichthyidae</taxon>
        <taxon>Oryziinae</taxon>
        <taxon>Oryzias</taxon>
    </lineage>
</organism>
<keyword evidence="8" id="KW-0221">Differentiation</keyword>
<dbReference type="GO" id="GO:0007283">
    <property type="term" value="P:spermatogenesis"/>
    <property type="evidence" value="ECO:0007669"/>
    <property type="project" value="UniProtKB-KW"/>
</dbReference>
<dbReference type="GO" id="GO:0005813">
    <property type="term" value="C:centrosome"/>
    <property type="evidence" value="ECO:0007669"/>
    <property type="project" value="TreeGrafter"/>
</dbReference>
<evidence type="ECO:0000256" key="17">
    <source>
        <dbReference type="ARBA" id="ARBA00043200"/>
    </source>
</evidence>
<evidence type="ECO:0000256" key="9">
    <source>
        <dbReference type="ARBA" id="ARBA00022846"/>
    </source>
</evidence>
<feature type="compositionally biased region" description="Basic and acidic residues" evidence="19">
    <location>
        <begin position="523"/>
        <end position="541"/>
    </location>
</feature>
<dbReference type="GO" id="GO:0031514">
    <property type="term" value="C:motile cilium"/>
    <property type="evidence" value="ECO:0007669"/>
    <property type="project" value="UniProtKB-SubCell"/>
</dbReference>
<evidence type="ECO:0000256" key="6">
    <source>
        <dbReference type="ARBA" id="ARBA00022490"/>
    </source>
</evidence>
<keyword evidence="14" id="KW-0966">Cell projection</keyword>
<dbReference type="PANTHER" id="PTHR23162:SF8">
    <property type="entry name" value="OUTER DENSE FIBER PROTEIN 2"/>
    <property type="match status" value="1"/>
</dbReference>
<dbReference type="Proteomes" id="UP000283210">
    <property type="component" value="Chromosome 9"/>
</dbReference>
<dbReference type="EMBL" id="CM012445">
    <property type="protein sequence ID" value="RVE68713.1"/>
    <property type="molecule type" value="Genomic_DNA"/>
</dbReference>
<keyword evidence="5" id="KW-0217">Developmental protein</keyword>
<evidence type="ECO:0000256" key="4">
    <source>
        <dbReference type="ARBA" id="ARBA00009316"/>
    </source>
</evidence>
<proteinExistence type="inferred from homology"/>
<feature type="compositionally biased region" description="Polar residues" evidence="19">
    <location>
        <begin position="42"/>
        <end position="52"/>
    </location>
</feature>
<evidence type="ECO:0000256" key="18">
    <source>
        <dbReference type="SAM" id="Coils"/>
    </source>
</evidence>
<evidence type="ECO:0000313" key="21">
    <source>
        <dbReference type="Proteomes" id="UP000283210"/>
    </source>
</evidence>
<feature type="coiled-coil region" evidence="18">
    <location>
        <begin position="575"/>
        <end position="687"/>
    </location>
</feature>
<comment type="subcellular location">
    <subcellularLocation>
        <location evidence="2">Cell projection</location>
        <location evidence="2">Cilium</location>
        <location evidence="2">Flagellum</location>
    </subcellularLocation>
    <subcellularLocation>
        <location evidence="1">Cytoplasm</location>
        <location evidence="1">Cytoskeleton</location>
        <location evidence="1">Microtubule organizing center</location>
        <location evidence="1">Centrosome</location>
        <location evidence="1">Centriole</location>
    </subcellularLocation>
    <subcellularLocation>
        <location evidence="3">Cytoplasm</location>
        <location evidence="3">Cytoskeleton</location>
        <location evidence="3">Spindle pole</location>
    </subcellularLocation>
</comment>
<keyword evidence="12" id="KW-0969">Cilium</keyword>
<evidence type="ECO:0000313" key="20">
    <source>
        <dbReference type="EMBL" id="RVE68713.1"/>
    </source>
</evidence>
<keyword evidence="10" id="KW-0744">Spermatogenesis</keyword>
<evidence type="ECO:0000256" key="8">
    <source>
        <dbReference type="ARBA" id="ARBA00022782"/>
    </source>
</evidence>
<gene>
    <name evidence="20" type="ORF">OJAV_G00094440</name>
</gene>
<evidence type="ECO:0000256" key="11">
    <source>
        <dbReference type="ARBA" id="ARBA00023054"/>
    </source>
</evidence>
<feature type="region of interest" description="Disordered" evidence="19">
    <location>
        <begin position="314"/>
        <end position="340"/>
    </location>
</feature>
<evidence type="ECO:0000256" key="10">
    <source>
        <dbReference type="ARBA" id="ARBA00022871"/>
    </source>
</evidence>
<evidence type="ECO:0000256" key="1">
    <source>
        <dbReference type="ARBA" id="ARBA00004114"/>
    </source>
</evidence>
<feature type="region of interest" description="Disordered" evidence="19">
    <location>
        <begin position="523"/>
        <end position="542"/>
    </location>
</feature>
<dbReference type="GO" id="GO:1902017">
    <property type="term" value="P:regulation of cilium assembly"/>
    <property type="evidence" value="ECO:0007669"/>
    <property type="project" value="TreeGrafter"/>
</dbReference>
<evidence type="ECO:0000256" key="5">
    <source>
        <dbReference type="ARBA" id="ARBA00022473"/>
    </source>
</evidence>
<dbReference type="OrthoDB" id="413404at2759"/>
<feature type="region of interest" description="Disordered" evidence="19">
    <location>
        <begin position="37"/>
        <end position="72"/>
    </location>
</feature>
<dbReference type="InterPro" id="IPR026099">
    <property type="entry name" value="Odf2-rel"/>
</dbReference>
<evidence type="ECO:0000256" key="14">
    <source>
        <dbReference type="ARBA" id="ARBA00023273"/>
    </source>
</evidence>
<name>A0A3S2MX05_ORYJA</name>
<keyword evidence="9" id="KW-0282">Flagellum</keyword>
<evidence type="ECO:0000256" key="3">
    <source>
        <dbReference type="ARBA" id="ARBA00004647"/>
    </source>
</evidence>
<evidence type="ECO:0000256" key="2">
    <source>
        <dbReference type="ARBA" id="ARBA00004230"/>
    </source>
</evidence>
<evidence type="ECO:0000256" key="15">
    <source>
        <dbReference type="ARBA" id="ARBA00040458"/>
    </source>
</evidence>
<evidence type="ECO:0000256" key="13">
    <source>
        <dbReference type="ARBA" id="ARBA00023212"/>
    </source>
</evidence>
<dbReference type="PANTHER" id="PTHR23162">
    <property type="entry name" value="OUTER DENSE FIBER OF SPERM TAILS 2"/>
    <property type="match status" value="1"/>
</dbReference>
<evidence type="ECO:0000256" key="12">
    <source>
        <dbReference type="ARBA" id="ARBA00023069"/>
    </source>
</evidence>
<accession>A0A3S2MX05</accession>
<dbReference type="GO" id="GO:0005874">
    <property type="term" value="C:microtubule"/>
    <property type="evidence" value="ECO:0007669"/>
    <property type="project" value="UniProtKB-KW"/>
</dbReference>
<protein>
    <recommendedName>
        <fullName evidence="15">Outer dense fiber protein 2</fullName>
    </recommendedName>
    <alternativeName>
        <fullName evidence="16">Cenexin</fullName>
    </alternativeName>
    <alternativeName>
        <fullName evidence="17">Outer dense fiber of sperm tails protein 2</fullName>
    </alternativeName>
</protein>
<dbReference type="GO" id="GO:0030154">
    <property type="term" value="P:cell differentiation"/>
    <property type="evidence" value="ECO:0007669"/>
    <property type="project" value="UniProtKB-KW"/>
</dbReference>
<keyword evidence="13" id="KW-0206">Cytoskeleton</keyword>
<evidence type="ECO:0000256" key="19">
    <source>
        <dbReference type="SAM" id="MobiDB-lite"/>
    </source>
</evidence>
<keyword evidence="7" id="KW-0493">Microtubule</keyword>
<evidence type="ECO:0000256" key="16">
    <source>
        <dbReference type="ARBA" id="ARBA00041830"/>
    </source>
</evidence>
<keyword evidence="11 18" id="KW-0175">Coiled coil</keyword>
<sequence length="731" mass="85044">MVHVTGSLSSYHWQRFHCTNQRTRYCSSVYQASPVHVHMGRNPSSGAQSQEGYSEVKHSRDKPKVPTPWIPPGRSSCRRNVFTYKTQTDDKQQHLSDSVVRHLDEPEGDAAGLSKTLLDPEHRDTNKLLRTLVESEIDGVAVANQLSALKETIDSIDKEKRLSKFHTMTLRRHQKLLHEKMATFDRTNRSLRDLLRGWSTSERETLMWSVEKDGLKKRVADTKAENIRLVAKLTNTEKEASKLAEHLDLEKCHARTTEELSRVLESTRSHLEIQLSDAQRDKAQLMAQIQRIQQNFEQKQEELQFLQEELRTVRQKKDEKGDKEELQQLSKRAEEAEESAGLLTEKLREKELRLSLALSASQDWCFRHSKEAAAKVQLEEDISDLKLQVEELSSQLRSAEGRSWAKREELEDQLHLLSAGNASTQLENHRLKSKLTASEQKLRELHSEARHLKSSIKKYEALVEKYRKKVQQSRLESDHFCLKLEAAQRDAQGMKGSLERAKEQVRLELQELEILPEKLRRTEQQLQDAKQEAEGLERRNQENSSVLSEFRYKVEEQGAQIHTLQQKNLLLLEENHLFKDQILHLDRKLNDLNEENKELMQTLASKENSIHSLQLQLEEKTRECRDFSKELQQTLTDSQRQVDDTMQRLLAAERASQSKALEMHSQLSRARTELSHMQLSREEMERRFQSQLQNMKERLEHSDSTNRTLQNYVQFLKASYGNVFGDSFFPG</sequence>
<keyword evidence="6" id="KW-0963">Cytoplasm</keyword>
<reference evidence="20 21" key="1">
    <citation type="submission" date="2018-11" db="EMBL/GenBank/DDBJ databases">
        <authorList>
            <person name="Lopez-Roques C."/>
            <person name="Donnadieu C."/>
            <person name="Bouchez O."/>
            <person name="Klopp C."/>
            <person name="Cabau C."/>
            <person name="Zahm M."/>
        </authorList>
    </citation>
    <scope>NUCLEOTIDE SEQUENCE [LARGE SCALE GENOMIC DNA]</scope>
    <source>
        <strain evidence="20">RS831</strain>
        <tissue evidence="20">Whole body</tissue>
    </source>
</reference>
<reference evidence="20 21" key="2">
    <citation type="submission" date="2019-01" db="EMBL/GenBank/DDBJ databases">
        <title>A chromosome length genome reference of the Java medaka (oryzias javanicus).</title>
        <authorList>
            <person name="Herpin A."/>
            <person name="Takehana Y."/>
            <person name="Naruse K."/>
            <person name="Ansai S."/>
            <person name="Kawaguchi M."/>
        </authorList>
    </citation>
    <scope>NUCLEOTIDE SEQUENCE [LARGE SCALE GENOMIC DNA]</scope>
    <source>
        <strain evidence="20">RS831</strain>
        <tissue evidence="20">Whole body</tissue>
    </source>
</reference>
<comment type="similarity">
    <text evidence="4">Belongs to the ODF2 family.</text>
</comment>
<feature type="compositionally biased region" description="Basic and acidic residues" evidence="19">
    <location>
        <begin position="314"/>
        <end position="334"/>
    </location>
</feature>
<feature type="compositionally biased region" description="Basic and acidic residues" evidence="19">
    <location>
        <begin position="54"/>
        <end position="64"/>
    </location>
</feature>